<gene>
    <name evidence="1" type="ORF">PATL70BA_1254</name>
</gene>
<organism evidence="1 2">
    <name type="scientific">Petrocella atlantisensis</name>
    <dbReference type="NCBI Taxonomy" id="2173034"/>
    <lineage>
        <taxon>Bacteria</taxon>
        <taxon>Bacillati</taxon>
        <taxon>Bacillota</taxon>
        <taxon>Clostridia</taxon>
        <taxon>Lachnospirales</taxon>
        <taxon>Vallitaleaceae</taxon>
        <taxon>Petrocella</taxon>
    </lineage>
</organism>
<dbReference type="Proteomes" id="UP000279029">
    <property type="component" value="Chromosome"/>
</dbReference>
<name>A0A3P7NVG3_9FIRM</name>
<evidence type="ECO:0000313" key="1">
    <source>
        <dbReference type="EMBL" id="VDN47134.1"/>
    </source>
</evidence>
<proteinExistence type="predicted"/>
<protein>
    <submittedName>
        <fullName evidence="1">Uncharacterized protein</fullName>
    </submittedName>
</protein>
<dbReference type="RefSeq" id="WP_125136514.1">
    <property type="nucleotide sequence ID" value="NZ_LR130778.1"/>
</dbReference>
<reference evidence="1 2" key="1">
    <citation type="submission" date="2018-09" db="EMBL/GenBank/DDBJ databases">
        <authorList>
            <person name="Postec A."/>
        </authorList>
    </citation>
    <scope>NUCLEOTIDE SEQUENCE [LARGE SCALE GENOMIC DNA]</scope>
    <source>
        <strain evidence="1">70B-A</strain>
    </source>
</reference>
<keyword evidence="2" id="KW-1185">Reference proteome</keyword>
<dbReference type="AlphaFoldDB" id="A0A3P7NVG3"/>
<evidence type="ECO:0000313" key="2">
    <source>
        <dbReference type="Proteomes" id="UP000279029"/>
    </source>
</evidence>
<sequence>MGKKEAVQLTIKKVLEPSCLNSAQIKKLVTYQIDAHDQINLKADLHGLTLEEVKTVIQLLVDSKKLKVRVLELVHGYNRGSVLKDYIETDFCHIRLENKIKGLSNEGITKLYLKPWHDVADLETKHKTKAKKSILDSNQIQEQTEDDISNLRLFELTMIKETIKRAKVHRSMTVEALEPFLYHENLDILMPLLGIGLNKEDLLFRIQNIYIYEGALIVMIKTKKMQLNDIKDLVTKLLKMKREQPIVLKLEHQSKWQVMIRDYIAINLKDEDEMLEKFDDCQTIIKLHPHMWNAF</sequence>
<accession>A0A3P7NVG3</accession>
<dbReference type="EMBL" id="LR130778">
    <property type="protein sequence ID" value="VDN47134.1"/>
    <property type="molecule type" value="Genomic_DNA"/>
</dbReference>
<dbReference type="OrthoDB" id="9810960at2"/>
<dbReference type="KEGG" id="cbar:PATL70BA_1254"/>